<evidence type="ECO:0000259" key="2">
    <source>
        <dbReference type="Pfam" id="PF00350"/>
    </source>
</evidence>
<dbReference type="SUPFAM" id="SSF52540">
    <property type="entry name" value="P-loop containing nucleoside triphosphate hydrolases"/>
    <property type="match status" value="1"/>
</dbReference>
<dbReference type="PANTHER" id="PTHR36681:SF3">
    <property type="entry name" value="NUCLEAR GTPASE, GERMINAL CENTER-ASSOCIATED, TANDEM DUPLICATE 3"/>
    <property type="match status" value="1"/>
</dbReference>
<dbReference type="Gene3D" id="3.40.50.300">
    <property type="entry name" value="P-loop containing nucleotide triphosphate hydrolases"/>
    <property type="match status" value="1"/>
</dbReference>
<dbReference type="InterPro" id="IPR027417">
    <property type="entry name" value="P-loop_NTPase"/>
</dbReference>
<protein>
    <recommendedName>
        <fullName evidence="2">Dynamin N-terminal domain-containing protein</fullName>
    </recommendedName>
</protein>
<dbReference type="AlphaFoldDB" id="A0AAN6PQH9"/>
<sequence>MPFHRLLRSSFRAIKQEGTRSTVIKQEEAAQVLASTPAQPPRDFAWNNCANKDLRTRVALKQQAVDDAFSHARQLRDQLWEGIQSVGPDHSTAFELMGGYEIRAWIQELIDLEYENQDLEILVGVAGVTGAGKTSLLNAILEYPELLPSSNTEAATATVCRIAWNYDDTEGHELRADVKFRSKEAIVQELHDVLTAVKDRKALREQYFEDEDKRTQAIDEMTDIISRGISKICAVWGLDEGEIEDMEHTVESVLADNDHIVNILGREMTMYSSDSDSFAAEVKPYLDSTPTPEGITAWPLIEEVRIYVKAEILKHGIVLVDLPGLSDMVEDRSAVAEGYYQNLAVTAIVTPAIRAVDEKTGVKLMGNHQELRMQLDGKYHKDSFCVVVSKIDDMDCDAFCKGSKEARQDAQLQVEAVEIKSVSNRSNETHKELRIAERKLEAMTRKSDSLKSKIGAFRGDDKKQRKAAKLKARRTALMKDRTKQLTIIRNLSNEAAQFDRTMTTLESRRKFRCVGIRNQYIKKRIQADFARRQRKLTRLAQHNRQRYDGSVPVFPVCAAAFRDLLKNKKPMPGFPSKLYTGVPRLRQWLGEAVFVYREEHLDSVLRGLQRLYDGIKCWSDDNSRGRVPFSRKEIETLLQSSHAKYQKKIGVALIRSADEIQRLSPLRNKHQKLASCKPMAVQAASRWVYKYPDDPNSTKKMNWNTYDTILKKDGGPFQSTGAGRPFYDFPLALGAPFLETLRDDWLGFFQVELPKTEEPMMAKASTIWVRYLHELRSHIEDTAPDIIPYFNATHNTLHDIETELSGKISSSIKSISEGSSQIHPLFIDSLRTGLIPVFHEALEIKGAGQFAHRQTHLRTALATTSPHLFNKAYTRMETAYKTRVHALPALFQRIAQSAVRQVTTHIGLLLNNLQSHDSRRADRTALGKKVRLQRAVKAGVLGWGAVWRAPDLAGCDGGGEVVGEGRLEIPGEFVEAVWGWCEGWEGGGWKWGGGE</sequence>
<proteinExistence type="predicted"/>
<evidence type="ECO:0000256" key="1">
    <source>
        <dbReference type="SAM" id="Coils"/>
    </source>
</evidence>
<evidence type="ECO:0000313" key="4">
    <source>
        <dbReference type="Proteomes" id="UP001303115"/>
    </source>
</evidence>
<organism evidence="3 4">
    <name type="scientific">Parachaetomium inaequale</name>
    <dbReference type="NCBI Taxonomy" id="2588326"/>
    <lineage>
        <taxon>Eukaryota</taxon>
        <taxon>Fungi</taxon>
        <taxon>Dikarya</taxon>
        <taxon>Ascomycota</taxon>
        <taxon>Pezizomycotina</taxon>
        <taxon>Sordariomycetes</taxon>
        <taxon>Sordariomycetidae</taxon>
        <taxon>Sordariales</taxon>
        <taxon>Chaetomiaceae</taxon>
        <taxon>Parachaetomium</taxon>
    </lineage>
</organism>
<dbReference type="Proteomes" id="UP001303115">
    <property type="component" value="Unassembled WGS sequence"/>
</dbReference>
<accession>A0AAN6PQH9</accession>
<dbReference type="EMBL" id="MU854331">
    <property type="protein sequence ID" value="KAK4043111.1"/>
    <property type="molecule type" value="Genomic_DNA"/>
</dbReference>
<name>A0AAN6PQH9_9PEZI</name>
<comment type="caution">
    <text evidence="3">The sequence shown here is derived from an EMBL/GenBank/DDBJ whole genome shotgun (WGS) entry which is preliminary data.</text>
</comment>
<keyword evidence="1" id="KW-0175">Coiled coil</keyword>
<feature type="coiled-coil region" evidence="1">
    <location>
        <begin position="426"/>
        <end position="453"/>
    </location>
</feature>
<dbReference type="PANTHER" id="PTHR36681">
    <property type="entry name" value="NUCLEAR GTPASE, GERMINAL CENTER-ASSOCIATED, TANDEM DUPLICATE 3"/>
    <property type="match status" value="1"/>
</dbReference>
<dbReference type="InterPro" id="IPR045063">
    <property type="entry name" value="Dynamin_N"/>
</dbReference>
<feature type="domain" description="Dynamin N-terminal" evidence="2">
    <location>
        <begin position="123"/>
        <end position="362"/>
    </location>
</feature>
<reference evidence="4" key="1">
    <citation type="journal article" date="2023" name="Mol. Phylogenet. Evol.">
        <title>Genome-scale phylogeny and comparative genomics of the fungal order Sordariales.</title>
        <authorList>
            <person name="Hensen N."/>
            <person name="Bonometti L."/>
            <person name="Westerberg I."/>
            <person name="Brannstrom I.O."/>
            <person name="Guillou S."/>
            <person name="Cros-Aarteil S."/>
            <person name="Calhoun S."/>
            <person name="Haridas S."/>
            <person name="Kuo A."/>
            <person name="Mondo S."/>
            <person name="Pangilinan J."/>
            <person name="Riley R."/>
            <person name="LaButti K."/>
            <person name="Andreopoulos B."/>
            <person name="Lipzen A."/>
            <person name="Chen C."/>
            <person name="Yan M."/>
            <person name="Daum C."/>
            <person name="Ng V."/>
            <person name="Clum A."/>
            <person name="Steindorff A."/>
            <person name="Ohm R.A."/>
            <person name="Martin F."/>
            <person name="Silar P."/>
            <person name="Natvig D.O."/>
            <person name="Lalanne C."/>
            <person name="Gautier V."/>
            <person name="Ament-Velasquez S.L."/>
            <person name="Kruys A."/>
            <person name="Hutchinson M.I."/>
            <person name="Powell A.J."/>
            <person name="Barry K."/>
            <person name="Miller A.N."/>
            <person name="Grigoriev I.V."/>
            <person name="Debuchy R."/>
            <person name="Gladieux P."/>
            <person name="Hiltunen Thoren M."/>
            <person name="Johannesson H."/>
        </authorList>
    </citation>
    <scope>NUCLEOTIDE SEQUENCE [LARGE SCALE GENOMIC DNA]</scope>
    <source>
        <strain evidence="4">CBS 284.82</strain>
    </source>
</reference>
<evidence type="ECO:0000313" key="3">
    <source>
        <dbReference type="EMBL" id="KAK4043111.1"/>
    </source>
</evidence>
<keyword evidence="4" id="KW-1185">Reference proteome</keyword>
<dbReference type="Pfam" id="PF00350">
    <property type="entry name" value="Dynamin_N"/>
    <property type="match status" value="1"/>
</dbReference>
<gene>
    <name evidence="3" type="ORF">C8A01DRAFT_32751</name>
</gene>